<dbReference type="EMBL" id="CP000087">
    <property type="protein sequence ID" value="ABE04739.1"/>
    <property type="molecule type" value="Genomic_DNA"/>
</dbReference>
<dbReference type="eggNOG" id="ENOG5033TSI">
    <property type="taxonomic scope" value="Bacteria"/>
</dbReference>
<name>Q1RIS5_RICBR</name>
<evidence type="ECO:0000256" key="1">
    <source>
        <dbReference type="SAM" id="MobiDB-lite"/>
    </source>
</evidence>
<feature type="region of interest" description="Disordered" evidence="1">
    <location>
        <begin position="190"/>
        <end position="223"/>
    </location>
</feature>
<feature type="region of interest" description="Disordered" evidence="1">
    <location>
        <begin position="31"/>
        <end position="62"/>
    </location>
</feature>
<dbReference type="KEGG" id="rbe:RBE_0658"/>
<dbReference type="RefSeq" id="WP_011477327.1">
    <property type="nucleotide sequence ID" value="NC_007940.1"/>
</dbReference>
<evidence type="ECO:0000313" key="3">
    <source>
        <dbReference type="Proteomes" id="UP000001951"/>
    </source>
</evidence>
<reference evidence="2 3" key="1">
    <citation type="journal article" date="2006" name="PLoS Genet.">
        <title>Genome sequence of Rickettsia bellii illuminates the role of amoebae in gene exchanges between intracellular pathogens.</title>
        <authorList>
            <person name="Ogata H."/>
            <person name="La Scola B."/>
            <person name="Audic S."/>
            <person name="Renesto P."/>
            <person name="Blanc G."/>
            <person name="Robert C."/>
            <person name="Fournier P.-E."/>
            <person name="Claverie J.-M."/>
            <person name="Raoult D."/>
        </authorList>
    </citation>
    <scope>NUCLEOTIDE SEQUENCE [LARGE SCALE GENOMIC DNA]</scope>
    <source>
        <strain evidence="2 3">RML369-C</strain>
    </source>
</reference>
<organism evidence="2 3">
    <name type="scientific">Rickettsia bellii (strain RML369-C)</name>
    <dbReference type="NCBI Taxonomy" id="336407"/>
    <lineage>
        <taxon>Bacteria</taxon>
        <taxon>Pseudomonadati</taxon>
        <taxon>Pseudomonadota</taxon>
        <taxon>Alphaproteobacteria</taxon>
        <taxon>Rickettsiales</taxon>
        <taxon>Rickettsiaceae</taxon>
        <taxon>Rickettsieae</taxon>
        <taxon>Rickettsia</taxon>
        <taxon>belli group</taxon>
    </lineage>
</organism>
<gene>
    <name evidence="2" type="ordered locus">RBE_0658</name>
</gene>
<proteinExistence type="predicted"/>
<feature type="compositionally biased region" description="Polar residues" evidence="1">
    <location>
        <begin position="190"/>
        <end position="201"/>
    </location>
</feature>
<feature type="region of interest" description="Disordered" evidence="1">
    <location>
        <begin position="1"/>
        <end position="20"/>
    </location>
</feature>
<evidence type="ECO:0000313" key="2">
    <source>
        <dbReference type="EMBL" id="ABE04739.1"/>
    </source>
</evidence>
<sequence length="539" mass="60386">MNGAKVELIQKEDPTAPFHEKPKFAMQYAYNSASEPEDNLKRNNLTKKAKNPTSSLIPKAPTTAEYEELEKKLAELNAKLQIKDQEIENLQSKLTISENKRKNVDIDVNNNDTTNKKPRTSDLLDQSLDNDIGSPLLDNQSKTQTQNLKISPELSPYNSPQQDNEEMFFPGPDASTQQILDFDPIKYLQSSNKNNNANKITTSKDEEEDLGYESEVPHTKGPISPSAAQIDELSPSSSPHIPFSFDSDSNLTQAEKKHLVNLLQTELDGNNKYDLTERLAAENSNQELLNKLDREAVITANINIKAIDAQKSAEAGKVEVRGEKNHLTDHKDNTQTLIDEIQKGVIDKNTVIAIERKQYGDNLSMKDVIKLASILEHNEKNPNNPITLPKELENTPILQDAILYKTAKEHGVKVISLEGKNLEHGKASELQNENREQYMTSVISEIRSKGYNVIANVGSSHEENLKKALENQQKDNVGFNHIPRKLNQEAITNEVLQKALAIAKAIPVKMISINSREGNNILPQQSLTKTQLKRSSQIR</sequence>
<protein>
    <submittedName>
        <fullName evidence="2">Uncharacterized protein</fullName>
    </submittedName>
</protein>
<feature type="compositionally biased region" description="Polar residues" evidence="1">
    <location>
        <begin position="137"/>
        <end position="149"/>
    </location>
</feature>
<feature type="region of interest" description="Disordered" evidence="1">
    <location>
        <begin position="106"/>
        <end position="164"/>
    </location>
</feature>
<dbReference type="AlphaFoldDB" id="Q1RIS5"/>
<dbReference type="HOGENOM" id="CLU_019980_0_0_5"/>
<accession>Q1RIS5</accession>
<dbReference type="Proteomes" id="UP000001951">
    <property type="component" value="Chromosome"/>
</dbReference>
<feature type="compositionally biased region" description="Basic and acidic residues" evidence="1">
    <location>
        <begin position="8"/>
        <end position="20"/>
    </location>
</feature>